<keyword evidence="1" id="KW-0732">Signal</keyword>
<dbReference type="Gene3D" id="2.60.40.1190">
    <property type="match status" value="1"/>
</dbReference>
<dbReference type="RefSeq" id="WP_044225069.1">
    <property type="nucleotide sequence ID" value="NZ_JBKAGJ010000010.1"/>
</dbReference>
<evidence type="ECO:0000313" key="5">
    <source>
        <dbReference type="Proteomes" id="UP000029736"/>
    </source>
</evidence>
<dbReference type="CDD" id="cd09618">
    <property type="entry name" value="CBM9_like_2"/>
    <property type="match status" value="1"/>
</dbReference>
<feature type="domain" description="DUF5916" evidence="3">
    <location>
        <begin position="241"/>
        <end position="653"/>
    </location>
</feature>
<accession>A0A098S3J1</accession>
<keyword evidence="5" id="KW-1185">Reference proteome</keyword>
<dbReference type="InterPro" id="IPR010502">
    <property type="entry name" value="Carb-bd_dom_fam9"/>
</dbReference>
<organism evidence="4 5">
    <name type="scientific">Phaeodactylibacter xiamenensis</name>
    <dbReference type="NCBI Taxonomy" id="1524460"/>
    <lineage>
        <taxon>Bacteria</taxon>
        <taxon>Pseudomonadati</taxon>
        <taxon>Bacteroidota</taxon>
        <taxon>Saprospiria</taxon>
        <taxon>Saprospirales</taxon>
        <taxon>Haliscomenobacteraceae</taxon>
        <taxon>Phaeodactylibacter</taxon>
    </lineage>
</organism>
<reference evidence="4 5" key="1">
    <citation type="journal article" date="2014" name="Int. J. Syst. Evol. Microbiol.">
        <title>Phaeodactylibacter xiamenensis gen. nov., sp. nov., a member of the family Saprospiraceae isolated from the marine alga Phaeodactylum tricornutum.</title>
        <authorList>
            <person name="Chen Z.Jr."/>
            <person name="Lei X."/>
            <person name="Lai Q."/>
            <person name="Li Y."/>
            <person name="Zhang B."/>
            <person name="Zhang J."/>
            <person name="Zhang H."/>
            <person name="Yang L."/>
            <person name="Zheng W."/>
            <person name="Tian Y."/>
            <person name="Yu Z."/>
            <person name="Xu H.Jr."/>
            <person name="Zheng T."/>
        </authorList>
    </citation>
    <scope>NUCLEOTIDE SEQUENCE [LARGE SCALE GENOMIC DNA]</scope>
    <source>
        <strain evidence="4 5">KD52</strain>
    </source>
</reference>
<feature type="signal peptide" evidence="1">
    <location>
        <begin position="1"/>
        <end position="28"/>
    </location>
</feature>
<evidence type="ECO:0008006" key="6">
    <source>
        <dbReference type="Google" id="ProtNLM"/>
    </source>
</evidence>
<dbReference type="InterPro" id="IPR045670">
    <property type="entry name" value="DUF5916"/>
</dbReference>
<evidence type="ECO:0000259" key="2">
    <source>
        <dbReference type="Pfam" id="PF06452"/>
    </source>
</evidence>
<evidence type="ECO:0000313" key="4">
    <source>
        <dbReference type="EMBL" id="KGE86353.1"/>
    </source>
</evidence>
<feature type="domain" description="Carbohydrate-binding" evidence="2">
    <location>
        <begin position="45"/>
        <end position="189"/>
    </location>
</feature>
<dbReference type="AlphaFoldDB" id="A0A098S3J1"/>
<dbReference type="SUPFAM" id="SSF49344">
    <property type="entry name" value="CBD9-like"/>
    <property type="match status" value="1"/>
</dbReference>
<evidence type="ECO:0000259" key="3">
    <source>
        <dbReference type="Pfam" id="PF19313"/>
    </source>
</evidence>
<evidence type="ECO:0000256" key="1">
    <source>
        <dbReference type="SAM" id="SignalP"/>
    </source>
</evidence>
<comment type="caution">
    <text evidence="4">The sequence shown here is derived from an EMBL/GenBank/DDBJ whole genome shotgun (WGS) entry which is preliminary data.</text>
</comment>
<name>A0A098S3J1_9BACT</name>
<protein>
    <recommendedName>
        <fullName evidence="6">Hydrolase</fullName>
    </recommendedName>
</protein>
<sequence>MTDRARVWASRKGLTVLFCCVFSSLAIGQASEGLDIRSAATPIRLDGVLDEAAWENAGVATDFYQNFPFDTSYAELDTEVRVTFDETALYIGAVIYQSQEDYIVTSLRRDFELGPSDEFAVNIDPFQDKINGFHFAVTPLNVRREGLIDNGNSISTDWDNKWYAEVSNHPEYWVVEMAIPFKTLRYKRSEGANQWRINFSRISVKQNERSTWNPVPRQFGINNLAFTLPMRWVTPPPSPGLNVSLIPYAIAGVERDEEFRLPAERNFNAGGDAKIAITPSLNLDLTFNPDFSQVEVDRQLTNLSRFELFFPERRQFFLENEDLFGKFGFPSSRPFFSRRIGLAQGTLRRTTTGGDEIEVQRSFNVPILAGARLSGKLDNNWRVGLLNMQTGAVSDADLAPANYSVGVLQRKVFDRSFVGAIFTNKVNYRPDGAGGYEVDPDAFNRVAGLEYNLFSKDNKWEAEAFYHRSFTSDNHVDAQAAALFVGHYLRNWRIFFPTHYIGRNHEAEMGFVPRRGFLSTSPGITHLIFPKKKWWAERVIAFGLSARTEFIFNQPDYQLTDRELSAGAFVEFPGQSELSLDYTENYTFLFFPFDPTNTGGVELPEGTDYTYPTLNLSYSSDVRKDFYYGVEGSYGRYFNGDFSRLRFQLNYRWQPLGILALDATYTDIQLPSPYNDAGIWLVGPRAELSFSRSVFFSVFLQYNTQADNVNINTRLQWRFKPVSDIFLVYTDNYFSDQFLANPRGKNRAIVLKATYWLNL</sequence>
<dbReference type="GO" id="GO:0004553">
    <property type="term" value="F:hydrolase activity, hydrolyzing O-glycosyl compounds"/>
    <property type="evidence" value="ECO:0007669"/>
    <property type="project" value="InterPro"/>
</dbReference>
<proteinExistence type="predicted"/>
<dbReference type="EMBL" id="JPOS01000079">
    <property type="protein sequence ID" value="KGE86353.1"/>
    <property type="molecule type" value="Genomic_DNA"/>
</dbReference>
<gene>
    <name evidence="4" type="ORF">IX84_21365</name>
</gene>
<dbReference type="OrthoDB" id="9786766at2"/>
<dbReference type="Proteomes" id="UP000029736">
    <property type="component" value="Unassembled WGS sequence"/>
</dbReference>
<dbReference type="Pfam" id="PF06452">
    <property type="entry name" value="CBM9_1"/>
    <property type="match status" value="1"/>
</dbReference>
<dbReference type="Pfam" id="PF19313">
    <property type="entry name" value="DUF5916"/>
    <property type="match status" value="1"/>
</dbReference>
<dbReference type="GO" id="GO:0030246">
    <property type="term" value="F:carbohydrate binding"/>
    <property type="evidence" value="ECO:0007669"/>
    <property type="project" value="InterPro"/>
</dbReference>
<dbReference type="STRING" id="1524460.IX84_21365"/>
<feature type="chain" id="PRO_5001939745" description="Hydrolase" evidence="1">
    <location>
        <begin position="29"/>
        <end position="759"/>
    </location>
</feature>
<dbReference type="GO" id="GO:0016052">
    <property type="term" value="P:carbohydrate catabolic process"/>
    <property type="evidence" value="ECO:0007669"/>
    <property type="project" value="InterPro"/>
</dbReference>